<comment type="caution">
    <text evidence="1">The sequence shown here is derived from an EMBL/GenBank/DDBJ whole genome shotgun (WGS) entry which is preliminary data.</text>
</comment>
<name>A0ACC2IP10_9PLEO</name>
<protein>
    <submittedName>
        <fullName evidence="1">Uncharacterized protein</fullName>
    </submittedName>
</protein>
<gene>
    <name evidence="1" type="ORF">OPT61_g1799</name>
</gene>
<keyword evidence="2" id="KW-1185">Reference proteome</keyword>
<dbReference type="EMBL" id="JAPHNI010000076">
    <property type="protein sequence ID" value="KAJ8116863.1"/>
    <property type="molecule type" value="Genomic_DNA"/>
</dbReference>
<accession>A0ACC2IP10</accession>
<evidence type="ECO:0000313" key="1">
    <source>
        <dbReference type="EMBL" id="KAJ8116863.1"/>
    </source>
</evidence>
<sequence length="358" mass="40270">MRLQSSLIALAAAITVSLASPLRSRQANEKVGYLFTNFPVDDEQVYMHLSDGNNALSYRQLSYDGTSATARILESTLGTTGVRDHFIIAAPDNSKYWLHATDLKVNALGGDFINATRFGSRSIVIWESTDLANWSEPRLSAPLANISAGNVWAPESYWDPTRGEFIIIFSSRYWDPADVDRSGRSPPNQLMYATTKDFETFSEEKVYFSPGYPVIDCSLLHVPEQGENVWYRWIKSEVDYRIWQQRSSDGILGDWTNVGNAPDGTRVAFASRYSNNEGQLAFRDNVDPGLYHLWIDQSSTETYIPAQARTLDDMSAWELSDTTNFTTATKHGWVLSLNQQQYDAIEAKYKFIDSGLAS</sequence>
<dbReference type="Proteomes" id="UP001153331">
    <property type="component" value="Unassembled WGS sequence"/>
</dbReference>
<proteinExistence type="predicted"/>
<evidence type="ECO:0000313" key="2">
    <source>
        <dbReference type="Proteomes" id="UP001153331"/>
    </source>
</evidence>
<organism evidence="1 2">
    <name type="scientific">Boeremia exigua</name>
    <dbReference type="NCBI Taxonomy" id="749465"/>
    <lineage>
        <taxon>Eukaryota</taxon>
        <taxon>Fungi</taxon>
        <taxon>Dikarya</taxon>
        <taxon>Ascomycota</taxon>
        <taxon>Pezizomycotina</taxon>
        <taxon>Dothideomycetes</taxon>
        <taxon>Pleosporomycetidae</taxon>
        <taxon>Pleosporales</taxon>
        <taxon>Pleosporineae</taxon>
        <taxon>Didymellaceae</taxon>
        <taxon>Boeremia</taxon>
    </lineage>
</organism>
<reference evidence="1" key="1">
    <citation type="submission" date="2022-11" db="EMBL/GenBank/DDBJ databases">
        <title>Genome Sequence of Boeremia exigua.</title>
        <authorList>
            <person name="Buettner E."/>
        </authorList>
    </citation>
    <scope>NUCLEOTIDE SEQUENCE</scope>
    <source>
        <strain evidence="1">CU02</strain>
    </source>
</reference>